<reference evidence="1" key="1">
    <citation type="submission" date="2021-05" db="EMBL/GenBank/DDBJ databases">
        <authorList>
            <person name="Pietrasiak N."/>
            <person name="Ward R."/>
            <person name="Stajich J.E."/>
            <person name="Kurbessoian T."/>
        </authorList>
    </citation>
    <scope>NUCLEOTIDE SEQUENCE</scope>
    <source>
        <strain evidence="1">GSE-NOS-MK-12-04C</strain>
    </source>
</reference>
<reference evidence="1" key="2">
    <citation type="journal article" date="2022" name="Microbiol. Resour. Announc.">
        <title>Metagenome Sequencing to Explore Phylogenomics of Terrestrial Cyanobacteria.</title>
        <authorList>
            <person name="Ward R.D."/>
            <person name="Stajich J.E."/>
            <person name="Johansen J.R."/>
            <person name="Huntemann M."/>
            <person name="Clum A."/>
            <person name="Foster B."/>
            <person name="Foster B."/>
            <person name="Roux S."/>
            <person name="Palaniappan K."/>
            <person name="Varghese N."/>
            <person name="Mukherjee S."/>
            <person name="Reddy T.B.K."/>
            <person name="Daum C."/>
            <person name="Copeland A."/>
            <person name="Chen I.A."/>
            <person name="Ivanova N.N."/>
            <person name="Kyrpides N.C."/>
            <person name="Shapiro N."/>
            <person name="Eloe-Fadrosh E.A."/>
            <person name="Pietrasiak N."/>
        </authorList>
    </citation>
    <scope>NUCLEOTIDE SEQUENCE</scope>
    <source>
        <strain evidence="1">GSE-NOS-MK-12-04C</strain>
    </source>
</reference>
<proteinExistence type="predicted"/>
<gene>
    <name evidence="1" type="ORF">KME60_03260</name>
</gene>
<name>A0A951QHM9_9CYAN</name>
<evidence type="ECO:0000313" key="1">
    <source>
        <dbReference type="EMBL" id="MBW4666474.1"/>
    </source>
</evidence>
<sequence length="95" mass="10668">MQIKLLHRVTNEYYTINTDNGFADDATINPDYLGDRVEYLTRELETSYGYYGHTINPIETTNIDLAVAVRSLPSFEVLSIDPEPTPSKLPEGSVS</sequence>
<comment type="caution">
    <text evidence="1">The sequence shown here is derived from an EMBL/GenBank/DDBJ whole genome shotgun (WGS) entry which is preliminary data.</text>
</comment>
<protein>
    <submittedName>
        <fullName evidence="1">Uncharacterized protein</fullName>
    </submittedName>
</protein>
<organism evidence="1 2">
    <name type="scientific">Cyanomargarita calcarea GSE-NOS-MK-12-04C</name>
    <dbReference type="NCBI Taxonomy" id="2839659"/>
    <lineage>
        <taxon>Bacteria</taxon>
        <taxon>Bacillati</taxon>
        <taxon>Cyanobacteriota</taxon>
        <taxon>Cyanophyceae</taxon>
        <taxon>Nostocales</taxon>
        <taxon>Cyanomargaritaceae</taxon>
        <taxon>Cyanomargarita</taxon>
    </lineage>
</organism>
<evidence type="ECO:0000313" key="2">
    <source>
        <dbReference type="Proteomes" id="UP000729701"/>
    </source>
</evidence>
<dbReference type="EMBL" id="JAHHGZ010000003">
    <property type="protein sequence ID" value="MBW4666474.1"/>
    <property type="molecule type" value="Genomic_DNA"/>
</dbReference>
<dbReference type="AlphaFoldDB" id="A0A951QHM9"/>
<dbReference type="Proteomes" id="UP000729701">
    <property type="component" value="Unassembled WGS sequence"/>
</dbReference>
<accession>A0A951QHM9</accession>